<feature type="binding site" evidence="19">
    <location>
        <position position="215"/>
    </location>
    <ligand>
        <name>ATP</name>
        <dbReference type="ChEBI" id="CHEBI:30616"/>
    </ligand>
</feature>
<organism evidence="24 25">
    <name type="scientific">Synaphobranchus kaupii</name>
    <name type="common">Kaup's arrowtooth eel</name>
    <dbReference type="NCBI Taxonomy" id="118154"/>
    <lineage>
        <taxon>Eukaryota</taxon>
        <taxon>Metazoa</taxon>
        <taxon>Chordata</taxon>
        <taxon>Craniata</taxon>
        <taxon>Vertebrata</taxon>
        <taxon>Euteleostomi</taxon>
        <taxon>Actinopterygii</taxon>
        <taxon>Neopterygii</taxon>
        <taxon>Teleostei</taxon>
        <taxon>Anguilliformes</taxon>
        <taxon>Synaphobranchidae</taxon>
        <taxon>Synaphobranchus</taxon>
    </lineage>
</organism>
<dbReference type="Gene3D" id="3.30.200.20">
    <property type="entry name" value="Phosphorylase Kinase, domain 1"/>
    <property type="match status" value="1"/>
</dbReference>
<evidence type="ECO:0000256" key="3">
    <source>
        <dbReference type="ARBA" id="ARBA00022481"/>
    </source>
</evidence>
<evidence type="ECO:0000256" key="17">
    <source>
        <dbReference type="ARBA" id="ARBA00049249"/>
    </source>
</evidence>
<keyword evidence="11" id="KW-0472">Membrane</keyword>
<dbReference type="InterPro" id="IPR016137">
    <property type="entry name" value="RGS"/>
</dbReference>
<dbReference type="GO" id="GO:0007165">
    <property type="term" value="P:signal transduction"/>
    <property type="evidence" value="ECO:0007669"/>
    <property type="project" value="InterPro"/>
</dbReference>
<gene>
    <name evidence="24" type="ORF">SKAU_G00114530</name>
</gene>
<keyword evidence="6" id="KW-0716">Sensory transduction</keyword>
<evidence type="ECO:0000313" key="25">
    <source>
        <dbReference type="Proteomes" id="UP001152622"/>
    </source>
</evidence>
<evidence type="ECO:0000256" key="13">
    <source>
        <dbReference type="ARBA" id="ARBA00023289"/>
    </source>
</evidence>
<keyword evidence="10 19" id="KW-0067">ATP-binding</keyword>
<reference evidence="24" key="1">
    <citation type="journal article" date="2023" name="Science">
        <title>Genome structures resolve the early diversification of teleost fishes.</title>
        <authorList>
            <person name="Parey E."/>
            <person name="Louis A."/>
            <person name="Montfort J."/>
            <person name="Bouchez O."/>
            <person name="Roques C."/>
            <person name="Iampietro C."/>
            <person name="Lluch J."/>
            <person name="Castinel A."/>
            <person name="Donnadieu C."/>
            <person name="Desvignes T."/>
            <person name="Floi Bucao C."/>
            <person name="Jouanno E."/>
            <person name="Wen M."/>
            <person name="Mejri S."/>
            <person name="Dirks R."/>
            <person name="Jansen H."/>
            <person name="Henkel C."/>
            <person name="Chen W.J."/>
            <person name="Zahm M."/>
            <person name="Cabau C."/>
            <person name="Klopp C."/>
            <person name="Thompson A.W."/>
            <person name="Robinson-Rechavi M."/>
            <person name="Braasch I."/>
            <person name="Lecointre G."/>
            <person name="Bobe J."/>
            <person name="Postlethwait J.H."/>
            <person name="Berthelot C."/>
            <person name="Roest Crollius H."/>
            <person name="Guiguen Y."/>
        </authorList>
    </citation>
    <scope>NUCLEOTIDE SEQUENCE</scope>
    <source>
        <strain evidence="24">WJC10195</strain>
    </source>
</reference>
<evidence type="ECO:0000256" key="4">
    <source>
        <dbReference type="ARBA" id="ARBA00022527"/>
    </source>
</evidence>
<evidence type="ECO:0000259" key="23">
    <source>
        <dbReference type="PROSITE" id="PS50132"/>
    </source>
</evidence>
<evidence type="ECO:0000256" key="21">
    <source>
        <dbReference type="SAM" id="MobiDB-lite"/>
    </source>
</evidence>
<dbReference type="GO" id="GO:0007601">
    <property type="term" value="P:visual perception"/>
    <property type="evidence" value="ECO:0007669"/>
    <property type="project" value="UniProtKB-KW"/>
</dbReference>
<dbReference type="SMART" id="SM00220">
    <property type="entry name" value="S_TKc"/>
    <property type="match status" value="1"/>
</dbReference>
<dbReference type="SMART" id="SM00315">
    <property type="entry name" value="RGS"/>
    <property type="match status" value="1"/>
</dbReference>
<comment type="similarity">
    <text evidence="2 20">Belongs to the protein kinase superfamily. AGC Ser/Thr protein kinase family. GPRK subfamily.</text>
</comment>
<dbReference type="Proteomes" id="UP001152622">
    <property type="component" value="Chromosome 4"/>
</dbReference>
<dbReference type="SUPFAM" id="SSF48097">
    <property type="entry name" value="Regulator of G-protein signaling, RGS"/>
    <property type="match status" value="1"/>
</dbReference>
<dbReference type="Gene3D" id="1.10.510.10">
    <property type="entry name" value="Transferase(Phosphotransferase) domain 1"/>
    <property type="match status" value="1"/>
</dbReference>
<dbReference type="PROSITE" id="PS00107">
    <property type="entry name" value="PROTEIN_KINASE_ATP"/>
    <property type="match status" value="1"/>
</dbReference>
<feature type="domain" description="RGS" evidence="23">
    <location>
        <begin position="59"/>
        <end position="171"/>
    </location>
</feature>
<evidence type="ECO:0000313" key="24">
    <source>
        <dbReference type="EMBL" id="KAJ8362622.1"/>
    </source>
</evidence>
<dbReference type="InterPro" id="IPR036305">
    <property type="entry name" value="RGS_sf"/>
</dbReference>
<evidence type="ECO:0000259" key="22">
    <source>
        <dbReference type="PROSITE" id="PS50011"/>
    </source>
</evidence>
<evidence type="ECO:0000256" key="5">
    <source>
        <dbReference type="ARBA" id="ARBA00022553"/>
    </source>
</evidence>
<keyword evidence="13" id="KW-0636">Prenylation</keyword>
<evidence type="ECO:0000256" key="2">
    <source>
        <dbReference type="ARBA" id="ARBA00009793"/>
    </source>
</evidence>
<dbReference type="GO" id="GO:0016020">
    <property type="term" value="C:membrane"/>
    <property type="evidence" value="ECO:0007669"/>
    <property type="project" value="UniProtKB-SubCell"/>
</dbReference>
<dbReference type="GO" id="GO:0050254">
    <property type="term" value="F:rhodopsin kinase activity"/>
    <property type="evidence" value="ECO:0007669"/>
    <property type="project" value="UniProtKB-EC"/>
</dbReference>
<keyword evidence="3" id="KW-0488">Methylation</keyword>
<keyword evidence="8 19" id="KW-0547">Nucleotide-binding</keyword>
<keyword evidence="5" id="KW-0597">Phosphoprotein</keyword>
<dbReference type="InterPro" id="IPR017441">
    <property type="entry name" value="Protein_kinase_ATP_BS"/>
</dbReference>
<comment type="caution">
    <text evidence="24">The sequence shown here is derived from an EMBL/GenBank/DDBJ whole genome shotgun (WGS) entry which is preliminary data.</text>
</comment>
<evidence type="ECO:0000256" key="1">
    <source>
        <dbReference type="ARBA" id="ARBA00004635"/>
    </source>
</evidence>
<dbReference type="Pfam" id="PF00615">
    <property type="entry name" value="RGS"/>
    <property type="match status" value="1"/>
</dbReference>
<evidence type="ECO:0000256" key="20">
    <source>
        <dbReference type="RuleBase" id="RU000308"/>
    </source>
</evidence>
<dbReference type="GO" id="GO:0005524">
    <property type="term" value="F:ATP binding"/>
    <property type="evidence" value="ECO:0007669"/>
    <property type="project" value="UniProtKB-UniRule"/>
</dbReference>
<feature type="region of interest" description="Disordered" evidence="21">
    <location>
        <begin position="530"/>
        <end position="549"/>
    </location>
</feature>
<dbReference type="AlphaFoldDB" id="A0A9Q1FN39"/>
<dbReference type="EC" id="2.7.11.-" evidence="20"/>
<dbReference type="InterPro" id="IPR008271">
    <property type="entry name" value="Ser/Thr_kinase_AS"/>
</dbReference>
<comment type="subcellular location">
    <subcellularLocation>
        <location evidence="1">Membrane</location>
        <topology evidence="1">Lipid-anchor</topology>
    </subcellularLocation>
</comment>
<protein>
    <recommendedName>
        <fullName evidence="20">G protein-coupled receptor kinase</fullName>
        <ecNumber evidence="20">2.7.11.-</ecNumber>
    </recommendedName>
</protein>
<sequence>MCDIGGLDNLVANTAYLKAQGGDEKEMKKRRRSLALPLSAQCAMIRSKVELDYEMLCEKQPVGKKFFRQFVASNPTYKLAADFLDELNNWELAEGAAKDKARQNIVNKFCKADSKTFLSFLSGEAADKCKSVTDRDFQEVMPGKVKDGTREYLKGTPFKEFQTSPFFNKFLQWKQFERQPISDKYFYEFRTLGKGGFGEVCAVQVKNTGQMYACKKLDKKRLKKKHGGKMALMEKKILEMVNSRFVVNLAYAFDTKTHLCLVMTLMNGGDLRYHIYYIGEKGIEMKRIVYYTAQIASGIQHLHEVDIIYRDMKPENVLLDSQGQCRLSDLGLAVELRKGKTSTQKAGTNAYMAPEILKEIPYRTSVDWWSLGCTIYEMVAAYTPFKGPDAKKEKMAKEEVHRRICEEEVKFDHKNFDPVTKDIITQFLKKNISERLGCKDDDPLKHEWFKSINFARLNAGLINPPWVPKSNVVYAKDTDEIAEFSDVKGIELDAKDEKFYREFSTGAVAIPWQQEMIDTGLFDELNDPQRKESAAGMGDETKSGTCIVL</sequence>
<dbReference type="Pfam" id="PF00069">
    <property type="entry name" value="Pkinase"/>
    <property type="match status" value="1"/>
</dbReference>
<evidence type="ECO:0000256" key="7">
    <source>
        <dbReference type="ARBA" id="ARBA00022679"/>
    </source>
</evidence>
<evidence type="ECO:0000256" key="12">
    <source>
        <dbReference type="ARBA" id="ARBA00023288"/>
    </source>
</evidence>
<evidence type="ECO:0000256" key="15">
    <source>
        <dbReference type="ARBA" id="ARBA00037736"/>
    </source>
</evidence>
<proteinExistence type="inferred from homology"/>
<dbReference type="Gene3D" id="1.10.167.10">
    <property type="entry name" value="Regulator of G-protein Signalling 4, domain 2"/>
    <property type="match status" value="1"/>
</dbReference>
<evidence type="ECO:0000256" key="19">
    <source>
        <dbReference type="PROSITE-ProRule" id="PRU10141"/>
    </source>
</evidence>
<dbReference type="EMBL" id="JAINUF010000004">
    <property type="protein sequence ID" value="KAJ8362622.1"/>
    <property type="molecule type" value="Genomic_DNA"/>
</dbReference>
<dbReference type="PRINTS" id="PR00717">
    <property type="entry name" value="GPCRKINASE"/>
</dbReference>
<keyword evidence="14" id="KW-0844">Vision</keyword>
<comment type="catalytic activity">
    <reaction evidence="16">
        <text>L-threonyl-[rhodopsin] + ATP = O-phospho-L-threonyl-[rhodopsin] + ADP + H(+)</text>
        <dbReference type="Rhea" id="RHEA:56552"/>
        <dbReference type="Rhea" id="RHEA-COMP:14596"/>
        <dbReference type="Rhea" id="RHEA-COMP:14597"/>
        <dbReference type="ChEBI" id="CHEBI:15378"/>
        <dbReference type="ChEBI" id="CHEBI:30013"/>
        <dbReference type="ChEBI" id="CHEBI:30616"/>
        <dbReference type="ChEBI" id="CHEBI:61977"/>
        <dbReference type="ChEBI" id="CHEBI:456216"/>
        <dbReference type="EC" id="2.7.11.14"/>
    </reaction>
</comment>
<dbReference type="PANTHER" id="PTHR24355:SF12">
    <property type="entry name" value="RHODOPSIN KINASE GRK7"/>
    <property type="match status" value="1"/>
</dbReference>
<dbReference type="InterPro" id="IPR044926">
    <property type="entry name" value="RGS_subdomain_2"/>
</dbReference>
<evidence type="ECO:0000256" key="14">
    <source>
        <dbReference type="ARBA" id="ARBA00023305"/>
    </source>
</evidence>
<keyword evidence="12" id="KW-0449">Lipoprotein</keyword>
<feature type="domain" description="Protein kinase" evidence="22">
    <location>
        <begin position="186"/>
        <end position="449"/>
    </location>
</feature>
<dbReference type="PROSITE" id="PS50011">
    <property type="entry name" value="PROTEIN_KINASE_DOM"/>
    <property type="match status" value="1"/>
</dbReference>
<evidence type="ECO:0000256" key="10">
    <source>
        <dbReference type="ARBA" id="ARBA00022840"/>
    </source>
</evidence>
<dbReference type="OrthoDB" id="354826at2759"/>
<keyword evidence="4 20" id="KW-0723">Serine/threonine-protein kinase</keyword>
<dbReference type="PROSITE" id="PS50132">
    <property type="entry name" value="RGS"/>
    <property type="match status" value="1"/>
</dbReference>
<dbReference type="PANTHER" id="PTHR24355">
    <property type="entry name" value="G PROTEIN-COUPLED RECEPTOR KINASE/RIBOSOMAL PROTEIN S6 KINASE"/>
    <property type="match status" value="1"/>
</dbReference>
<dbReference type="InterPro" id="IPR000719">
    <property type="entry name" value="Prot_kinase_dom"/>
</dbReference>
<accession>A0A9Q1FN39</accession>
<dbReference type="InterPro" id="IPR000239">
    <property type="entry name" value="GPCR_kinase"/>
</dbReference>
<name>A0A9Q1FN39_SYNKA</name>
<feature type="active site" description="Proton acceptor" evidence="18">
    <location>
        <position position="311"/>
    </location>
</feature>
<evidence type="ECO:0000256" key="6">
    <source>
        <dbReference type="ARBA" id="ARBA00022606"/>
    </source>
</evidence>
<dbReference type="SUPFAM" id="SSF56112">
    <property type="entry name" value="Protein kinase-like (PK-like)"/>
    <property type="match status" value="1"/>
</dbReference>
<evidence type="ECO:0000256" key="11">
    <source>
        <dbReference type="ARBA" id="ARBA00023136"/>
    </source>
</evidence>
<keyword evidence="9 20" id="KW-0418">Kinase</keyword>
<keyword evidence="25" id="KW-1185">Reference proteome</keyword>
<evidence type="ECO:0000256" key="18">
    <source>
        <dbReference type="PIRSR" id="PIRSR600239-51"/>
    </source>
</evidence>
<comment type="function">
    <text evidence="15">Retina-specific kinase involved in the shutoff of the photoresponse and adaptation to changing light conditions via cone opsin phosphorylation, including rhodopsin (RHO).</text>
</comment>
<keyword evidence="7 20" id="KW-0808">Transferase</keyword>
<dbReference type="InterPro" id="IPR011009">
    <property type="entry name" value="Kinase-like_dom_sf"/>
</dbReference>
<dbReference type="GO" id="GO:0009966">
    <property type="term" value="P:regulation of signal transduction"/>
    <property type="evidence" value="ECO:0007669"/>
    <property type="project" value="TreeGrafter"/>
</dbReference>
<evidence type="ECO:0000256" key="8">
    <source>
        <dbReference type="ARBA" id="ARBA00022741"/>
    </source>
</evidence>
<dbReference type="PROSITE" id="PS00108">
    <property type="entry name" value="PROTEIN_KINASE_ST"/>
    <property type="match status" value="1"/>
</dbReference>
<dbReference type="FunFam" id="1.10.510.10:FF:000074">
    <property type="entry name" value="G protein-coupled receptor kinase"/>
    <property type="match status" value="1"/>
</dbReference>
<dbReference type="GO" id="GO:0005737">
    <property type="term" value="C:cytoplasm"/>
    <property type="evidence" value="ECO:0007669"/>
    <property type="project" value="TreeGrafter"/>
</dbReference>
<comment type="catalytic activity">
    <reaction evidence="17">
        <text>L-seryl-[rhodopsin] + ATP = O-phospho-L-seryl-[rhodopsin] + ADP + H(+)</text>
        <dbReference type="Rhea" id="RHEA:23356"/>
        <dbReference type="Rhea" id="RHEA-COMP:14594"/>
        <dbReference type="Rhea" id="RHEA-COMP:14595"/>
        <dbReference type="ChEBI" id="CHEBI:15378"/>
        <dbReference type="ChEBI" id="CHEBI:29999"/>
        <dbReference type="ChEBI" id="CHEBI:30616"/>
        <dbReference type="ChEBI" id="CHEBI:83421"/>
        <dbReference type="ChEBI" id="CHEBI:456216"/>
        <dbReference type="EC" id="2.7.11.14"/>
    </reaction>
</comment>
<evidence type="ECO:0000256" key="16">
    <source>
        <dbReference type="ARBA" id="ARBA00048717"/>
    </source>
</evidence>
<evidence type="ECO:0000256" key="9">
    <source>
        <dbReference type="ARBA" id="ARBA00022777"/>
    </source>
</evidence>